<name>A0A846I1R0_CLOBO</name>
<comment type="caution">
    <text evidence="5">The sequence shown here is derived from an EMBL/GenBank/DDBJ whole genome shotgun (WGS) entry which is preliminary data.</text>
</comment>
<dbReference type="Proteomes" id="UP000473887">
    <property type="component" value="Unassembled WGS sequence"/>
</dbReference>
<dbReference type="GO" id="GO:0003677">
    <property type="term" value="F:DNA binding"/>
    <property type="evidence" value="ECO:0007669"/>
    <property type="project" value="UniProtKB-KW"/>
</dbReference>
<protein>
    <submittedName>
        <fullName evidence="5">Response regulator transcription factor</fullName>
    </submittedName>
</protein>
<dbReference type="CDD" id="cd06170">
    <property type="entry name" value="LuxR_C_like"/>
    <property type="match status" value="1"/>
</dbReference>
<evidence type="ECO:0000259" key="4">
    <source>
        <dbReference type="PROSITE" id="PS50043"/>
    </source>
</evidence>
<dbReference type="GO" id="GO:0006355">
    <property type="term" value="P:regulation of DNA-templated transcription"/>
    <property type="evidence" value="ECO:0007669"/>
    <property type="project" value="InterPro"/>
</dbReference>
<dbReference type="PANTHER" id="PTHR44688:SF16">
    <property type="entry name" value="DNA-BINDING TRANSCRIPTIONAL ACTIVATOR DEVR_DOSR"/>
    <property type="match status" value="1"/>
</dbReference>
<dbReference type="EMBL" id="SGKC01000044">
    <property type="protein sequence ID" value="NEZ93593.1"/>
    <property type="molecule type" value="Genomic_DNA"/>
</dbReference>
<dbReference type="PANTHER" id="PTHR44688">
    <property type="entry name" value="DNA-BINDING TRANSCRIPTIONAL ACTIVATOR DEVR_DOSR"/>
    <property type="match status" value="1"/>
</dbReference>
<dbReference type="AlphaFoldDB" id="A0A846I1R0"/>
<dbReference type="InterPro" id="IPR000792">
    <property type="entry name" value="Tscrpt_reg_LuxR_C"/>
</dbReference>
<feature type="domain" description="HTH luxR-type" evidence="4">
    <location>
        <begin position="146"/>
        <end position="211"/>
    </location>
</feature>
<evidence type="ECO:0000256" key="1">
    <source>
        <dbReference type="ARBA" id="ARBA00023015"/>
    </source>
</evidence>
<dbReference type="PRINTS" id="PR00038">
    <property type="entry name" value="HTHLUXR"/>
</dbReference>
<reference evidence="5 6" key="1">
    <citation type="submission" date="2019-02" db="EMBL/GenBank/DDBJ databases">
        <title>Genome sequencing of Clostridium botulinum clinical isolates.</title>
        <authorList>
            <person name="Brunt J."/>
            <person name="Van Vliet A.H.M."/>
            <person name="Stringer S.C."/>
            <person name="Grant K.A."/>
            <person name="Carter A.C."/>
            <person name="Peck M.W."/>
        </authorList>
    </citation>
    <scope>NUCLEOTIDE SEQUENCE [LARGE SCALE GENOMIC DNA]</scope>
    <source>
        <strain evidence="5 6">H142660711</strain>
    </source>
</reference>
<proteinExistence type="predicted"/>
<keyword evidence="2" id="KW-0238">DNA-binding</keyword>
<keyword evidence="3" id="KW-0804">Transcription</keyword>
<dbReference type="SUPFAM" id="SSF46894">
    <property type="entry name" value="C-terminal effector domain of the bipartite response regulators"/>
    <property type="match status" value="1"/>
</dbReference>
<dbReference type="InterPro" id="IPR016032">
    <property type="entry name" value="Sig_transdc_resp-reg_C-effctor"/>
</dbReference>
<sequence>MKALSALIYYSSSVCDIDIPIFLIENSNITVQGCYLNEEELRNSLITSKPKLILILKSFEDTTDKFNNLIKAVTESLPSIFVMFINITSDRKYVLSNISACISKDLNEDNFKFIIKCIIENLMLWEGKENIFDDYSNLLDKITFNKVLDKFNLTDTEKEILNLKKSGLTRKEIASRRVVSDETIRNHITNILKKLQANSTKEALCKVNTMVDVILN</sequence>
<accession>A0A846I1R0</accession>
<evidence type="ECO:0000256" key="2">
    <source>
        <dbReference type="ARBA" id="ARBA00023125"/>
    </source>
</evidence>
<dbReference type="PROSITE" id="PS50043">
    <property type="entry name" value="HTH_LUXR_2"/>
    <property type="match status" value="1"/>
</dbReference>
<keyword evidence="1" id="KW-0805">Transcription regulation</keyword>
<dbReference type="SMART" id="SM00421">
    <property type="entry name" value="HTH_LUXR"/>
    <property type="match status" value="1"/>
</dbReference>
<dbReference type="Pfam" id="PF00196">
    <property type="entry name" value="GerE"/>
    <property type="match status" value="1"/>
</dbReference>
<evidence type="ECO:0000256" key="3">
    <source>
        <dbReference type="ARBA" id="ARBA00023163"/>
    </source>
</evidence>
<dbReference type="Gene3D" id="3.40.50.2300">
    <property type="match status" value="1"/>
</dbReference>
<evidence type="ECO:0000313" key="6">
    <source>
        <dbReference type="Proteomes" id="UP000473887"/>
    </source>
</evidence>
<organism evidence="5 6">
    <name type="scientific">Clostridium botulinum</name>
    <dbReference type="NCBI Taxonomy" id="1491"/>
    <lineage>
        <taxon>Bacteria</taxon>
        <taxon>Bacillati</taxon>
        <taxon>Bacillota</taxon>
        <taxon>Clostridia</taxon>
        <taxon>Eubacteriales</taxon>
        <taxon>Clostridiaceae</taxon>
        <taxon>Clostridium</taxon>
    </lineage>
</organism>
<evidence type="ECO:0000313" key="5">
    <source>
        <dbReference type="EMBL" id="NEZ93593.1"/>
    </source>
</evidence>
<gene>
    <name evidence="5" type="ORF">EXM69_17015</name>
</gene>